<evidence type="ECO:0000313" key="1">
    <source>
        <dbReference type="EMBL" id="VAX30263.1"/>
    </source>
</evidence>
<proteinExistence type="predicted"/>
<organism evidence="1">
    <name type="scientific">hydrothermal vent metagenome</name>
    <dbReference type="NCBI Taxonomy" id="652676"/>
    <lineage>
        <taxon>unclassified sequences</taxon>
        <taxon>metagenomes</taxon>
        <taxon>ecological metagenomes</taxon>
    </lineage>
</organism>
<reference evidence="1" key="1">
    <citation type="submission" date="2018-06" db="EMBL/GenBank/DDBJ databases">
        <authorList>
            <person name="Zhirakovskaya E."/>
        </authorList>
    </citation>
    <scope>NUCLEOTIDE SEQUENCE</scope>
</reference>
<gene>
    <name evidence="1" type="ORF">MNBD_NITROSPIRAE03-1460</name>
</gene>
<sequence>MRKILWKIIAIALLSACLGGPAFAEGLKGWAELNHITTKQFEDDKQISVNKTFYRNFYLRLDKSITPMLSYQLYFRSGLLDSDLTDPAGVTTTAYKRAVEPAIDLFLRNSVYDLSTGYRRQEQWSTAHLRDNSRETSEYYYSRLNLKPLELPSLFLQFDKKRDYTHFLVNEADKTSTGYTGYSGSSIYQYSFRDLDLSYSLTYRHTVDEAPTDILAKSIGDNFNGLYRIGYSRSFQRGRTRVSAVYQGNYVRNRRQQFVTRTGNVLFERTPLSGLYAIDANKSEVDILNNKPSLIDKDYQTSTGINLGSNGQVYNNIGIEVLSSSEEVDRLYVYVDKDVSADIGLITPYNWRAYRSDYNSGDWTEVAIQSVVVSTDIVNSVYRYEIRFSAGQNARYFKVINQVKSGLSDVLVTEIKAYGMDLVPDTGKVTKVTRVFTQGLNLSVKLMPVKRLSLLFNCYIDRTDQNTVSLPDSIAGIFVNVFSKSTTGEAEGLISNITRTYSITSAWVTHRLLTTTFRFQRNEAFDNKEVTDISSNIYSLSFNSTPLPTLDTTLALIRSDRFSFGEKQSLNNSLLLSAGSRLYSGVNMITDIGYTDSKSYTSGSHLISRFIRGSLDAFLTRKLTANLIYGFNRQSSDTTSSDSNEGGTIITYRPGRFINLSGSFRVSDIDGNTTTSKGVLIDWLPVPVLKVNLNYQHARSEPDSSTDDSLSGYGLWYITKFIDIRLTYNYTQSVREKKTETYMIGANLNCRF</sequence>
<name>A0A3B1D0H2_9ZZZZ</name>
<dbReference type="AlphaFoldDB" id="A0A3B1D0H2"/>
<accession>A0A3B1D0H2</accession>
<dbReference type="EMBL" id="UOGI01000071">
    <property type="protein sequence ID" value="VAX30263.1"/>
    <property type="molecule type" value="Genomic_DNA"/>
</dbReference>
<protein>
    <submittedName>
        <fullName evidence="1">Uncharacterized protein</fullName>
    </submittedName>
</protein>